<dbReference type="PaxDb" id="2903-EOD10887"/>
<proteinExistence type="predicted"/>
<reference evidence="3" key="2">
    <citation type="submission" date="2024-10" db="UniProtKB">
        <authorList>
            <consortium name="EnsemblProtists"/>
        </authorList>
    </citation>
    <scope>IDENTIFICATION</scope>
</reference>
<evidence type="ECO:0000313" key="3">
    <source>
        <dbReference type="EnsemblProtists" id="EOD29036"/>
    </source>
</evidence>
<dbReference type="EnsemblProtists" id="EOD10887">
    <property type="protein sequence ID" value="EOD10887"/>
    <property type="gene ID" value="EMIHUDRAFT_452555"/>
</dbReference>
<feature type="compositionally biased region" description="Low complexity" evidence="2">
    <location>
        <begin position="1"/>
        <end position="24"/>
    </location>
</feature>
<feature type="region of interest" description="Disordered" evidence="2">
    <location>
        <begin position="200"/>
        <end position="238"/>
    </location>
</feature>
<protein>
    <submittedName>
        <fullName evidence="3">Uncharacterized protein</fullName>
    </submittedName>
</protein>
<feature type="coiled-coil region" evidence="1">
    <location>
        <begin position="110"/>
        <end position="144"/>
    </location>
</feature>
<keyword evidence="1" id="KW-0175">Coiled coil</keyword>
<dbReference type="KEGG" id="ehx:EMIHUDRAFT_456863"/>
<dbReference type="GeneID" id="17274581"/>
<organism evidence="3 4">
    <name type="scientific">Emiliania huxleyi (strain CCMP1516)</name>
    <dbReference type="NCBI Taxonomy" id="280463"/>
    <lineage>
        <taxon>Eukaryota</taxon>
        <taxon>Haptista</taxon>
        <taxon>Haptophyta</taxon>
        <taxon>Prymnesiophyceae</taxon>
        <taxon>Isochrysidales</taxon>
        <taxon>Noelaerhabdaceae</taxon>
        <taxon>Emiliania</taxon>
    </lineage>
</organism>
<evidence type="ECO:0000256" key="1">
    <source>
        <dbReference type="SAM" id="Coils"/>
    </source>
</evidence>
<feature type="compositionally biased region" description="Gly residues" evidence="2">
    <location>
        <begin position="200"/>
        <end position="227"/>
    </location>
</feature>
<feature type="region of interest" description="Disordered" evidence="2">
    <location>
        <begin position="1"/>
        <end position="33"/>
    </location>
</feature>
<dbReference type="KEGG" id="ehx:EMIHUDRAFT_452555"/>
<name>A0A0D3JZV1_EMIH1</name>
<dbReference type="AlphaFoldDB" id="A0A0D3JZV1"/>
<reference evidence="4" key="1">
    <citation type="journal article" date="2013" name="Nature">
        <title>Pan genome of the phytoplankton Emiliania underpins its global distribution.</title>
        <authorList>
            <person name="Read B.A."/>
            <person name="Kegel J."/>
            <person name="Klute M.J."/>
            <person name="Kuo A."/>
            <person name="Lefebvre S.C."/>
            <person name="Maumus F."/>
            <person name="Mayer C."/>
            <person name="Miller J."/>
            <person name="Monier A."/>
            <person name="Salamov A."/>
            <person name="Young J."/>
            <person name="Aguilar M."/>
            <person name="Claverie J.M."/>
            <person name="Frickenhaus S."/>
            <person name="Gonzalez K."/>
            <person name="Herman E.K."/>
            <person name="Lin Y.C."/>
            <person name="Napier J."/>
            <person name="Ogata H."/>
            <person name="Sarno A.F."/>
            <person name="Shmutz J."/>
            <person name="Schroeder D."/>
            <person name="de Vargas C."/>
            <person name="Verret F."/>
            <person name="von Dassow P."/>
            <person name="Valentin K."/>
            <person name="Van de Peer Y."/>
            <person name="Wheeler G."/>
            <person name="Dacks J.B."/>
            <person name="Delwiche C.F."/>
            <person name="Dyhrman S.T."/>
            <person name="Glockner G."/>
            <person name="John U."/>
            <person name="Richards T."/>
            <person name="Worden A.Z."/>
            <person name="Zhang X."/>
            <person name="Grigoriev I.V."/>
            <person name="Allen A.E."/>
            <person name="Bidle K."/>
            <person name="Borodovsky M."/>
            <person name="Bowler C."/>
            <person name="Brownlee C."/>
            <person name="Cock J.M."/>
            <person name="Elias M."/>
            <person name="Gladyshev V.N."/>
            <person name="Groth M."/>
            <person name="Guda C."/>
            <person name="Hadaegh A."/>
            <person name="Iglesias-Rodriguez M.D."/>
            <person name="Jenkins J."/>
            <person name="Jones B.M."/>
            <person name="Lawson T."/>
            <person name="Leese F."/>
            <person name="Lindquist E."/>
            <person name="Lobanov A."/>
            <person name="Lomsadze A."/>
            <person name="Malik S.B."/>
            <person name="Marsh M.E."/>
            <person name="Mackinder L."/>
            <person name="Mock T."/>
            <person name="Mueller-Roeber B."/>
            <person name="Pagarete A."/>
            <person name="Parker M."/>
            <person name="Probert I."/>
            <person name="Quesneville H."/>
            <person name="Raines C."/>
            <person name="Rensing S.A."/>
            <person name="Riano-Pachon D.M."/>
            <person name="Richier S."/>
            <person name="Rokitta S."/>
            <person name="Shiraiwa Y."/>
            <person name="Soanes D.M."/>
            <person name="van der Giezen M."/>
            <person name="Wahlund T.M."/>
            <person name="Williams B."/>
            <person name="Wilson W."/>
            <person name="Wolfe G."/>
            <person name="Wurch L.L."/>
        </authorList>
    </citation>
    <scope>NUCLEOTIDE SEQUENCE</scope>
</reference>
<dbReference type="HOGENOM" id="CLU_1167719_0_0_1"/>
<dbReference type="GeneID" id="17257008"/>
<dbReference type="EnsemblProtists" id="EOD29036">
    <property type="protein sequence ID" value="EOD29036"/>
    <property type="gene ID" value="EMIHUDRAFT_456863"/>
</dbReference>
<evidence type="ECO:0000313" key="4">
    <source>
        <dbReference type="Proteomes" id="UP000013827"/>
    </source>
</evidence>
<dbReference type="RefSeq" id="XP_005763316.1">
    <property type="nucleotide sequence ID" value="XM_005763259.1"/>
</dbReference>
<keyword evidence="4" id="KW-1185">Reference proteome</keyword>
<evidence type="ECO:0000256" key="2">
    <source>
        <dbReference type="SAM" id="MobiDB-lite"/>
    </source>
</evidence>
<dbReference type="RefSeq" id="XP_005781465.1">
    <property type="nucleotide sequence ID" value="XM_005781408.1"/>
</dbReference>
<dbReference type="Proteomes" id="UP000013827">
    <property type="component" value="Unassembled WGS sequence"/>
</dbReference>
<accession>A0A0D3JZV1</accession>
<sequence>MAARSPATAPARPSAALQRLLSESPPRPPQRPSELALIKQTLSDLQLHRGGTANDETRQLISWLYEKVGLLQRAFHSLSDVLVEEVDALRVRAGAHEALMDSVMAQAAEVALIKQEARAERSQRAKLEERLLALEQRVGEQDALLEEQASALKRLRYRLPQALEPRAEEEEPPRLDPRCGAWRERVRDCSCAAADAEGGCCGGGPSGGGGSGGGSPSGEWRWGGGEAGQRVRQYRAPP</sequence>